<keyword evidence="10 12" id="KW-0704">Schiff base</keyword>
<evidence type="ECO:0000256" key="8">
    <source>
        <dbReference type="ARBA" id="ARBA00023154"/>
    </source>
</evidence>
<evidence type="ECO:0000256" key="1">
    <source>
        <dbReference type="ARBA" id="ARBA00003294"/>
    </source>
</evidence>
<dbReference type="PRINTS" id="PR00146">
    <property type="entry name" value="DHPICSNTHASE"/>
</dbReference>
<proteinExistence type="inferred from homology"/>
<keyword evidence="5 12" id="KW-0963">Cytoplasm</keyword>
<comment type="caution">
    <text evidence="12">Was originally thought to be a dihydrodipicolinate synthase (DHDPS), catalyzing the condensation of (S)-aspartate-beta-semialdehyde [(S)-ASA] and pyruvate to dihydrodipicolinate (DHDP). However, it was shown in E.coli that the product of the enzymatic reaction is not dihydrodipicolinate but in fact (4S)-4-hydroxy-2,3,4,5-tetrahydro-(2S)-dipicolinic acid (HTPA), and that the consecutive dehydration reaction leading to DHDP is not spontaneous but catalyzed by DapB.</text>
</comment>
<evidence type="ECO:0000256" key="7">
    <source>
        <dbReference type="ARBA" id="ARBA00022915"/>
    </source>
</evidence>
<accession>A0A7C6A904</accession>
<comment type="caution">
    <text evidence="16">The sequence shown here is derived from an EMBL/GenBank/DDBJ whole genome shotgun (WGS) entry which is preliminary data.</text>
</comment>
<comment type="similarity">
    <text evidence="3 12 13">Belongs to the DapA family.</text>
</comment>
<dbReference type="EC" id="4.3.3.7" evidence="4 12"/>
<evidence type="ECO:0000256" key="11">
    <source>
        <dbReference type="ARBA" id="ARBA00047836"/>
    </source>
</evidence>
<protein>
    <recommendedName>
        <fullName evidence="4 12">4-hydroxy-tetrahydrodipicolinate synthase</fullName>
        <shortName evidence="12">HTPA synthase</shortName>
        <ecNumber evidence="4 12">4.3.3.7</ecNumber>
    </recommendedName>
</protein>
<evidence type="ECO:0000256" key="9">
    <source>
        <dbReference type="ARBA" id="ARBA00023239"/>
    </source>
</evidence>
<name>A0A7C6A904_UNCW3</name>
<dbReference type="EMBL" id="DTLI01000099">
    <property type="protein sequence ID" value="HHS51987.1"/>
    <property type="molecule type" value="Genomic_DNA"/>
</dbReference>
<dbReference type="UniPathway" id="UPA00034">
    <property type="reaction ID" value="UER00017"/>
</dbReference>
<comment type="subunit">
    <text evidence="12">Homotetramer; dimer of dimers.</text>
</comment>
<keyword evidence="7 12" id="KW-0220">Diaminopimelate biosynthesis</keyword>
<feature type="active site" description="Schiff-base intermediate with substrate" evidence="12 14">
    <location>
        <position position="166"/>
    </location>
</feature>
<dbReference type="PANTHER" id="PTHR12128">
    <property type="entry name" value="DIHYDRODIPICOLINATE SYNTHASE"/>
    <property type="match status" value="1"/>
</dbReference>
<dbReference type="SUPFAM" id="SSF51569">
    <property type="entry name" value="Aldolase"/>
    <property type="match status" value="1"/>
</dbReference>
<dbReference type="HAMAP" id="MF_00418">
    <property type="entry name" value="DapA"/>
    <property type="match status" value="1"/>
</dbReference>
<evidence type="ECO:0000256" key="5">
    <source>
        <dbReference type="ARBA" id="ARBA00022490"/>
    </source>
</evidence>
<comment type="function">
    <text evidence="1 12">Catalyzes the condensation of (S)-aspartate-beta-semialdehyde [(S)-ASA] and pyruvate to 4-hydroxy-tetrahydrodipicolinate (HTPA).</text>
</comment>
<evidence type="ECO:0000256" key="2">
    <source>
        <dbReference type="ARBA" id="ARBA00005120"/>
    </source>
</evidence>
<evidence type="ECO:0000256" key="12">
    <source>
        <dbReference type="HAMAP-Rule" id="MF_00418"/>
    </source>
</evidence>
<dbReference type="PROSITE" id="PS00666">
    <property type="entry name" value="DHDPS_2"/>
    <property type="match status" value="1"/>
</dbReference>
<evidence type="ECO:0000256" key="14">
    <source>
        <dbReference type="PIRSR" id="PIRSR001365-1"/>
    </source>
</evidence>
<evidence type="ECO:0000256" key="3">
    <source>
        <dbReference type="ARBA" id="ARBA00007592"/>
    </source>
</evidence>
<comment type="pathway">
    <text evidence="2 12">Amino-acid biosynthesis; L-lysine biosynthesis via DAP pathway; (S)-tetrahydrodipicolinate from L-aspartate: step 3/4.</text>
</comment>
<dbReference type="InterPro" id="IPR002220">
    <property type="entry name" value="DapA-like"/>
</dbReference>
<dbReference type="InterPro" id="IPR005263">
    <property type="entry name" value="DapA"/>
</dbReference>
<dbReference type="PIRSF" id="PIRSF001365">
    <property type="entry name" value="DHDPS"/>
    <property type="match status" value="1"/>
</dbReference>
<feature type="site" description="Part of a proton relay during catalysis" evidence="12">
    <location>
        <position position="48"/>
    </location>
</feature>
<dbReference type="CDD" id="cd00950">
    <property type="entry name" value="DHDPS"/>
    <property type="match status" value="1"/>
</dbReference>
<dbReference type="AlphaFoldDB" id="A0A7C6A904"/>
<keyword evidence="9 12" id="KW-0456">Lyase</keyword>
<evidence type="ECO:0000256" key="10">
    <source>
        <dbReference type="ARBA" id="ARBA00023270"/>
    </source>
</evidence>
<dbReference type="InterPro" id="IPR013785">
    <property type="entry name" value="Aldolase_TIM"/>
</dbReference>
<dbReference type="GO" id="GO:0005829">
    <property type="term" value="C:cytosol"/>
    <property type="evidence" value="ECO:0007669"/>
    <property type="project" value="TreeGrafter"/>
</dbReference>
<evidence type="ECO:0000256" key="6">
    <source>
        <dbReference type="ARBA" id="ARBA00022605"/>
    </source>
</evidence>
<dbReference type="Pfam" id="PF00701">
    <property type="entry name" value="DHDPS"/>
    <property type="match status" value="1"/>
</dbReference>
<dbReference type="GO" id="GO:0008840">
    <property type="term" value="F:4-hydroxy-tetrahydrodipicolinate synthase activity"/>
    <property type="evidence" value="ECO:0007669"/>
    <property type="project" value="UniProtKB-UniRule"/>
</dbReference>
<dbReference type="InterPro" id="IPR020625">
    <property type="entry name" value="Schiff_base-form_aldolases_AS"/>
</dbReference>
<feature type="site" description="Part of a proton relay during catalysis" evidence="12">
    <location>
        <position position="111"/>
    </location>
</feature>
<evidence type="ECO:0000256" key="13">
    <source>
        <dbReference type="PIRNR" id="PIRNR001365"/>
    </source>
</evidence>
<keyword evidence="8 12" id="KW-0457">Lysine biosynthesis</keyword>
<feature type="active site" description="Proton donor/acceptor" evidence="12 14">
    <location>
        <position position="137"/>
    </location>
</feature>
<dbReference type="NCBIfam" id="TIGR00674">
    <property type="entry name" value="dapA"/>
    <property type="match status" value="1"/>
</dbReference>
<sequence length="303" mass="32695">MLKANALRGSIVALITPLRKEKVDLSGLVKNLRFQLKNKTFGFVPCGTTGEAPTLTEEEWEAVIATTVKTVAKKAPVIAGAGTNCTRKTIGLVKRAKELGADAVLLVAPYYNKPTQEGLYRHFRSICDNVDIPVVIYNIPGRTGVNILPRTLARLVEDCSNIIGVKEASGNLDQIAEVIARCGERISVLSGDDSLTLPILSIGGRGVISVIANIVPKDLATMIEYYFKGKIEKANKLNKKLFALAKAMFVETNPIPIKTAMNLLGMPAGDLRLPLCEPSAESFAIIKKALIDYGFAISSRGKD</sequence>
<comment type="catalytic activity">
    <reaction evidence="11 12">
        <text>L-aspartate 4-semialdehyde + pyruvate = (2S,4S)-4-hydroxy-2,3,4,5-tetrahydrodipicolinate + H2O + H(+)</text>
        <dbReference type="Rhea" id="RHEA:34171"/>
        <dbReference type="ChEBI" id="CHEBI:15361"/>
        <dbReference type="ChEBI" id="CHEBI:15377"/>
        <dbReference type="ChEBI" id="CHEBI:15378"/>
        <dbReference type="ChEBI" id="CHEBI:67139"/>
        <dbReference type="ChEBI" id="CHEBI:537519"/>
        <dbReference type="EC" id="4.3.3.7"/>
    </reaction>
</comment>
<feature type="binding site" evidence="12 15">
    <location>
        <position position="208"/>
    </location>
    <ligand>
        <name>pyruvate</name>
        <dbReference type="ChEBI" id="CHEBI:15361"/>
    </ligand>
</feature>
<dbReference type="SMART" id="SM01130">
    <property type="entry name" value="DHDPS"/>
    <property type="match status" value="1"/>
</dbReference>
<feature type="binding site" evidence="12 15">
    <location>
        <position position="49"/>
    </location>
    <ligand>
        <name>pyruvate</name>
        <dbReference type="ChEBI" id="CHEBI:15361"/>
    </ligand>
</feature>
<dbReference type="GO" id="GO:0019877">
    <property type="term" value="P:diaminopimelate biosynthetic process"/>
    <property type="evidence" value="ECO:0007669"/>
    <property type="project" value="UniProtKB-UniRule"/>
</dbReference>
<dbReference type="PANTHER" id="PTHR12128:SF66">
    <property type="entry name" value="4-HYDROXY-2-OXOGLUTARATE ALDOLASE, MITOCHONDRIAL"/>
    <property type="match status" value="1"/>
</dbReference>
<evidence type="ECO:0000256" key="15">
    <source>
        <dbReference type="PIRSR" id="PIRSR001365-2"/>
    </source>
</evidence>
<evidence type="ECO:0000313" key="16">
    <source>
        <dbReference type="EMBL" id="HHS51987.1"/>
    </source>
</evidence>
<comment type="subcellular location">
    <subcellularLocation>
        <location evidence="12">Cytoplasm</location>
    </subcellularLocation>
</comment>
<gene>
    <name evidence="12" type="primary">dapA</name>
    <name evidence="16" type="ORF">ENW73_03835</name>
</gene>
<keyword evidence="6 12" id="KW-0028">Amino-acid biosynthesis</keyword>
<organism evidence="16">
    <name type="scientific">candidate division WOR-3 bacterium</name>
    <dbReference type="NCBI Taxonomy" id="2052148"/>
    <lineage>
        <taxon>Bacteria</taxon>
        <taxon>Bacteria division WOR-3</taxon>
    </lineage>
</organism>
<reference evidence="16" key="1">
    <citation type="journal article" date="2020" name="mSystems">
        <title>Genome- and Community-Level Interaction Insights into Carbon Utilization and Element Cycling Functions of Hydrothermarchaeota in Hydrothermal Sediment.</title>
        <authorList>
            <person name="Zhou Z."/>
            <person name="Liu Y."/>
            <person name="Xu W."/>
            <person name="Pan J."/>
            <person name="Luo Z.H."/>
            <person name="Li M."/>
        </authorList>
    </citation>
    <scope>NUCLEOTIDE SEQUENCE [LARGE SCALE GENOMIC DNA]</scope>
    <source>
        <strain evidence="16">SpSt-876</strain>
    </source>
</reference>
<dbReference type="Gene3D" id="3.20.20.70">
    <property type="entry name" value="Aldolase class I"/>
    <property type="match status" value="1"/>
</dbReference>
<dbReference type="GO" id="GO:0009089">
    <property type="term" value="P:lysine biosynthetic process via diaminopimelate"/>
    <property type="evidence" value="ECO:0007669"/>
    <property type="project" value="UniProtKB-UniRule"/>
</dbReference>
<evidence type="ECO:0000256" key="4">
    <source>
        <dbReference type="ARBA" id="ARBA00012086"/>
    </source>
</evidence>